<gene>
    <name evidence="1" type="ORF">NDI38_05125</name>
</gene>
<dbReference type="RefSeq" id="WP_190451011.1">
    <property type="nucleotide sequence ID" value="NZ_JAMPLM010000002.1"/>
</dbReference>
<organism evidence="1 2">
    <name type="scientific">Stenomitos frigidus AS-A4</name>
    <dbReference type="NCBI Taxonomy" id="2933935"/>
    <lineage>
        <taxon>Bacteria</taxon>
        <taxon>Bacillati</taxon>
        <taxon>Cyanobacteriota</taxon>
        <taxon>Cyanophyceae</taxon>
        <taxon>Leptolyngbyales</taxon>
        <taxon>Leptolyngbyaceae</taxon>
        <taxon>Stenomitos</taxon>
    </lineage>
</organism>
<name>A0ABV0KFH2_9CYAN</name>
<keyword evidence="2" id="KW-1185">Reference proteome</keyword>
<comment type="caution">
    <text evidence="1">The sequence shown here is derived from an EMBL/GenBank/DDBJ whole genome shotgun (WGS) entry which is preliminary data.</text>
</comment>
<dbReference type="EMBL" id="JAMPLM010000002">
    <property type="protein sequence ID" value="MEP1057811.1"/>
    <property type="molecule type" value="Genomic_DNA"/>
</dbReference>
<evidence type="ECO:0000313" key="2">
    <source>
        <dbReference type="Proteomes" id="UP001476950"/>
    </source>
</evidence>
<protein>
    <recommendedName>
        <fullName evidence="3">DUF732 domain-containing protein</fullName>
    </recommendedName>
</protein>
<sequence length="170" mass="18550">MRKAYLGTLLGGLPFFISVFIIPTALSSSINPSPICYIRLTSGRLIDLTSMCASGYPSRKNTAYSNDDAYLKEVQKFLGSNSGKSQAFQSLKSNPKLLTDAAKNYCNARLAGMSEQAIYDAKFKELEQSVQKSSPKKISSDIGQKFQTMMTATSVASRLASKVYCPNLTD</sequence>
<evidence type="ECO:0008006" key="3">
    <source>
        <dbReference type="Google" id="ProtNLM"/>
    </source>
</evidence>
<reference evidence="1 2" key="1">
    <citation type="submission" date="2022-04" db="EMBL/GenBank/DDBJ databases">
        <title>Positive selection, recombination, and allopatry shape intraspecific diversity of widespread and dominant cyanobacteria.</title>
        <authorList>
            <person name="Wei J."/>
            <person name="Shu W."/>
            <person name="Hu C."/>
        </authorList>
    </citation>
    <scope>NUCLEOTIDE SEQUENCE [LARGE SCALE GENOMIC DNA]</scope>
    <source>
        <strain evidence="1 2">AS-A4</strain>
    </source>
</reference>
<accession>A0ABV0KFH2</accession>
<dbReference type="Proteomes" id="UP001476950">
    <property type="component" value="Unassembled WGS sequence"/>
</dbReference>
<proteinExistence type="predicted"/>
<evidence type="ECO:0000313" key="1">
    <source>
        <dbReference type="EMBL" id="MEP1057811.1"/>
    </source>
</evidence>